<comment type="caution">
    <text evidence="2">The sequence shown here is derived from an EMBL/GenBank/DDBJ whole genome shotgun (WGS) entry which is preliminary data.</text>
</comment>
<dbReference type="PANTHER" id="PTHR13136">
    <property type="entry name" value="TESTIS DEVELOPMENT PROTEIN PRTD"/>
    <property type="match status" value="1"/>
</dbReference>
<gene>
    <name evidence="2" type="ORF">O4H49_08295</name>
</gene>
<evidence type="ECO:0000313" key="3">
    <source>
        <dbReference type="Proteomes" id="UP001069802"/>
    </source>
</evidence>
<evidence type="ECO:0000313" key="2">
    <source>
        <dbReference type="EMBL" id="MCZ4280774.1"/>
    </source>
</evidence>
<dbReference type="SUPFAM" id="SSF53474">
    <property type="entry name" value="alpha/beta-Hydrolases"/>
    <property type="match status" value="1"/>
</dbReference>
<dbReference type="GO" id="GO:0016787">
    <property type="term" value="F:hydrolase activity"/>
    <property type="evidence" value="ECO:0007669"/>
    <property type="project" value="UniProtKB-KW"/>
</dbReference>
<feature type="domain" description="KANL3/Tex30 alpha/beta hydrolase-like" evidence="1">
    <location>
        <begin position="16"/>
        <end position="204"/>
    </location>
</feature>
<keyword evidence="3" id="KW-1185">Reference proteome</keyword>
<dbReference type="Pfam" id="PF20408">
    <property type="entry name" value="Abhydrolase_11"/>
    <property type="match status" value="1"/>
</dbReference>
<dbReference type="InterPro" id="IPR046879">
    <property type="entry name" value="KANL3/Tex30_Abhydrolase"/>
</dbReference>
<dbReference type="InterPro" id="IPR029058">
    <property type="entry name" value="AB_hydrolase_fold"/>
</dbReference>
<accession>A0ABT4LI39</accession>
<dbReference type="InterPro" id="IPR026555">
    <property type="entry name" value="NSL3/Tex30"/>
</dbReference>
<dbReference type="PANTHER" id="PTHR13136:SF11">
    <property type="entry name" value="TESTIS-EXPRESSED PROTEIN 30"/>
    <property type="match status" value="1"/>
</dbReference>
<sequence>MTSIPFLVDGAGNTNSTIIFAHGAGAPMDSPFMDFYSQNLALSGHQVVRFEFPYMAERRSSGKKRPPDKMEKLLPFFQQIADSQKHRPLFLAGKSLGGRVASLIADQVNIAGFICLGYPFHPVGKPEKTRTDHLATLKTPGLILQGTRDPFGTPDEVAGYHFSQTIKLHWVEDGDHDLVPRKRSGRTKTQNWEECLQRIDSFIEEKSQ</sequence>
<reference evidence="2" key="1">
    <citation type="submission" date="2022-12" db="EMBL/GenBank/DDBJ databases">
        <title>Bacterial isolates from different developmental stages of Nematostella vectensis.</title>
        <authorList>
            <person name="Fraune S."/>
        </authorList>
    </citation>
    <scope>NUCLEOTIDE SEQUENCE</scope>
    <source>
        <strain evidence="2">G21630-S1</strain>
    </source>
</reference>
<protein>
    <submittedName>
        <fullName evidence="2">Alpha/beta hydrolase</fullName>
    </submittedName>
</protein>
<evidence type="ECO:0000259" key="1">
    <source>
        <dbReference type="Pfam" id="PF20408"/>
    </source>
</evidence>
<proteinExistence type="predicted"/>
<dbReference type="Proteomes" id="UP001069802">
    <property type="component" value="Unassembled WGS sequence"/>
</dbReference>
<dbReference type="RefSeq" id="WP_269422954.1">
    <property type="nucleotide sequence ID" value="NZ_JAPWGY010000002.1"/>
</dbReference>
<keyword evidence="2" id="KW-0378">Hydrolase</keyword>
<dbReference type="EMBL" id="JAPWGY010000002">
    <property type="protein sequence ID" value="MCZ4280774.1"/>
    <property type="molecule type" value="Genomic_DNA"/>
</dbReference>
<name>A0ABT4LI39_9PROT</name>
<dbReference type="Gene3D" id="3.40.50.1820">
    <property type="entry name" value="alpha/beta hydrolase"/>
    <property type="match status" value="1"/>
</dbReference>
<organism evidence="2 3">
    <name type="scientific">Kiloniella laminariae</name>
    <dbReference type="NCBI Taxonomy" id="454162"/>
    <lineage>
        <taxon>Bacteria</taxon>
        <taxon>Pseudomonadati</taxon>
        <taxon>Pseudomonadota</taxon>
        <taxon>Alphaproteobacteria</taxon>
        <taxon>Rhodospirillales</taxon>
        <taxon>Kiloniellaceae</taxon>
        <taxon>Kiloniella</taxon>
    </lineage>
</organism>